<dbReference type="CDD" id="cd00085">
    <property type="entry name" value="HNHc"/>
    <property type="match status" value="1"/>
</dbReference>
<dbReference type="GO" id="GO:0008270">
    <property type="term" value="F:zinc ion binding"/>
    <property type="evidence" value="ECO:0007669"/>
    <property type="project" value="InterPro"/>
</dbReference>
<proteinExistence type="predicted"/>
<feature type="domain" description="HNH" evidence="1">
    <location>
        <begin position="172"/>
        <end position="223"/>
    </location>
</feature>
<dbReference type="InterPro" id="IPR003615">
    <property type="entry name" value="HNH_nuc"/>
</dbReference>
<organism evidence="2 3">
    <name type="scientific">Streptomyces ferrugineus</name>
    <dbReference type="NCBI Taxonomy" id="1413221"/>
    <lineage>
        <taxon>Bacteria</taxon>
        <taxon>Bacillati</taxon>
        <taxon>Actinomycetota</taxon>
        <taxon>Actinomycetes</taxon>
        <taxon>Kitasatosporales</taxon>
        <taxon>Streptomycetaceae</taxon>
        <taxon>Streptomyces</taxon>
    </lineage>
</organism>
<keyword evidence="2" id="KW-0255">Endonuclease</keyword>
<gene>
    <name evidence="2" type="ORF">IM697_22825</name>
</gene>
<accession>A0A7M2S9Y6</accession>
<dbReference type="Proteomes" id="UP000594205">
    <property type="component" value="Chromosome"/>
</dbReference>
<keyword evidence="2" id="KW-0540">Nuclease</keyword>
<name>A0A7M2S9Y6_9ACTN</name>
<dbReference type="AlphaFoldDB" id="A0A7M2S9Y6"/>
<sequence length="229" mass="26165">MVERHGFVVTVHRAVDLPEHVIPRQVKPHSGGSWELERVALSLHMQTGSAFYYLTDDTWTPTSLVFGAFLGLKQLPDTFASFEAEGETWRWYTEIVRDVDETGHEYTWTAFVCGKQSVPRMWTPAYAARSERLKRESRAAGSYAARMRRLGLEAAVERIDPLAVYERDGWICQICTSAVDRERDWPDMWCPTLDHRVPLTAGGAHTADNVRLAHWICNLHKGDYFPVEA</sequence>
<dbReference type="GO" id="GO:0004519">
    <property type="term" value="F:endonuclease activity"/>
    <property type="evidence" value="ECO:0007669"/>
    <property type="project" value="UniProtKB-KW"/>
</dbReference>
<dbReference type="InterPro" id="IPR002711">
    <property type="entry name" value="HNH"/>
</dbReference>
<protein>
    <submittedName>
        <fullName evidence="2">HNH endonuclease</fullName>
    </submittedName>
</protein>
<evidence type="ECO:0000313" key="3">
    <source>
        <dbReference type="Proteomes" id="UP000594205"/>
    </source>
</evidence>
<dbReference type="Gene3D" id="1.10.30.50">
    <property type="match status" value="1"/>
</dbReference>
<keyword evidence="2" id="KW-0378">Hydrolase</keyword>
<evidence type="ECO:0000259" key="1">
    <source>
        <dbReference type="Pfam" id="PF01844"/>
    </source>
</evidence>
<evidence type="ECO:0000313" key="2">
    <source>
        <dbReference type="EMBL" id="QOV33106.1"/>
    </source>
</evidence>
<dbReference type="RefSeq" id="WP_194037742.1">
    <property type="nucleotide sequence ID" value="NZ_CP063373.1"/>
</dbReference>
<keyword evidence="3" id="KW-1185">Reference proteome</keyword>
<dbReference type="EMBL" id="CP063373">
    <property type="protein sequence ID" value="QOV33106.1"/>
    <property type="molecule type" value="Genomic_DNA"/>
</dbReference>
<reference evidence="2 3" key="1">
    <citation type="submission" date="2020-10" db="EMBL/GenBank/DDBJ databases">
        <title>Streptomyces ferrugineus complate genome analysis.</title>
        <authorList>
            <person name="Anwar N."/>
        </authorList>
    </citation>
    <scope>NUCLEOTIDE SEQUENCE [LARGE SCALE GENOMIC DNA]</scope>
    <source>
        <strain evidence="2 3">CCTCC AA2014009</strain>
    </source>
</reference>
<dbReference type="Pfam" id="PF01844">
    <property type="entry name" value="HNH"/>
    <property type="match status" value="1"/>
</dbReference>
<dbReference type="KEGG" id="sfeu:IM697_22825"/>
<dbReference type="GO" id="GO:0003676">
    <property type="term" value="F:nucleic acid binding"/>
    <property type="evidence" value="ECO:0007669"/>
    <property type="project" value="InterPro"/>
</dbReference>